<dbReference type="InterPro" id="IPR012902">
    <property type="entry name" value="N_methyl_site"/>
</dbReference>
<dbReference type="Proteomes" id="UP000324896">
    <property type="component" value="Unassembled WGS sequence"/>
</dbReference>
<dbReference type="Pfam" id="PF07963">
    <property type="entry name" value="N_methyl"/>
    <property type="match status" value="1"/>
</dbReference>
<protein>
    <submittedName>
        <fullName evidence="2">Prepilin-type N-terminal cleavage/methylation domain-containing protein</fullName>
    </submittedName>
</protein>
<keyword evidence="1" id="KW-0472">Membrane</keyword>
<keyword evidence="1" id="KW-1133">Transmembrane helix</keyword>
<dbReference type="SUPFAM" id="SSF54523">
    <property type="entry name" value="Pili subunits"/>
    <property type="match status" value="1"/>
</dbReference>
<dbReference type="PROSITE" id="PS00409">
    <property type="entry name" value="PROKAR_NTER_METHYL"/>
    <property type="match status" value="1"/>
</dbReference>
<dbReference type="AlphaFoldDB" id="A0A1G6HX33"/>
<dbReference type="InterPro" id="IPR045584">
    <property type="entry name" value="Pilin-like"/>
</dbReference>
<dbReference type="RefSeq" id="WP_133505340.1">
    <property type="nucleotide sequence ID" value="NZ_FMYT01000001.1"/>
</dbReference>
<gene>
    <name evidence="2" type="ORF">SAMN04488597_101187</name>
</gene>
<sequence length="154" mass="18227">MRLFKDEQGITLIEVILVIALISIISSAIYMTYTDSIKVWFFNKERVEIQQNHDIVQKWLERYVRQAKTVDYSVDKQLTIEFNESDEILFFLNNGFFSAKINSEPVKQISNLKFQDIYFNPTTDNLVEVTSEIENKKGTKTYNFKSIYYPRLLN</sequence>
<evidence type="ECO:0000256" key="1">
    <source>
        <dbReference type="SAM" id="Phobius"/>
    </source>
</evidence>
<dbReference type="EMBL" id="FMYT01000001">
    <property type="protein sequence ID" value="SDB98750.1"/>
    <property type="molecule type" value="Genomic_DNA"/>
</dbReference>
<accession>A0A1G6HX33</accession>
<organism evidence="2 3">
    <name type="scientific">Halanaerobium congolense</name>
    <dbReference type="NCBI Taxonomy" id="54121"/>
    <lineage>
        <taxon>Bacteria</taxon>
        <taxon>Bacillati</taxon>
        <taxon>Bacillota</taxon>
        <taxon>Clostridia</taxon>
        <taxon>Halanaerobiales</taxon>
        <taxon>Halanaerobiaceae</taxon>
        <taxon>Halanaerobium</taxon>
    </lineage>
</organism>
<dbReference type="NCBIfam" id="TIGR02532">
    <property type="entry name" value="IV_pilin_GFxxxE"/>
    <property type="match status" value="1"/>
</dbReference>
<keyword evidence="1" id="KW-0812">Transmembrane</keyword>
<name>A0A1G6HX33_9FIRM</name>
<reference evidence="2 3" key="1">
    <citation type="submission" date="2016-10" db="EMBL/GenBank/DDBJ databases">
        <authorList>
            <person name="Varghese N."/>
            <person name="Submissions S."/>
        </authorList>
    </citation>
    <scope>NUCLEOTIDE SEQUENCE [LARGE SCALE GENOMIC DNA]</scope>
    <source>
        <strain evidence="2 3">WG10</strain>
    </source>
</reference>
<evidence type="ECO:0000313" key="3">
    <source>
        <dbReference type="Proteomes" id="UP000324896"/>
    </source>
</evidence>
<evidence type="ECO:0000313" key="2">
    <source>
        <dbReference type="EMBL" id="SDB98750.1"/>
    </source>
</evidence>
<feature type="transmembrane region" description="Helical" evidence="1">
    <location>
        <begin position="12"/>
        <end position="33"/>
    </location>
</feature>
<proteinExistence type="predicted"/>